<protein>
    <submittedName>
        <fullName evidence="1">Uncharacterized protein</fullName>
    </submittedName>
</protein>
<evidence type="ECO:0000313" key="1">
    <source>
        <dbReference type="EMBL" id="KAJ2996355.1"/>
    </source>
</evidence>
<accession>A0ACC1PMN9</accession>
<proteinExistence type="predicted"/>
<reference evidence="1" key="1">
    <citation type="submission" date="2022-10" db="EMBL/GenBank/DDBJ databases">
        <title>Genome Sequence of Xylaria curta.</title>
        <authorList>
            <person name="Buettner E."/>
        </authorList>
    </citation>
    <scope>NUCLEOTIDE SEQUENCE</scope>
    <source>
        <strain evidence="1">Babe10</strain>
    </source>
</reference>
<evidence type="ECO:0000313" key="2">
    <source>
        <dbReference type="Proteomes" id="UP001143856"/>
    </source>
</evidence>
<organism evidence="1 2">
    <name type="scientific">Xylaria curta</name>
    <dbReference type="NCBI Taxonomy" id="42375"/>
    <lineage>
        <taxon>Eukaryota</taxon>
        <taxon>Fungi</taxon>
        <taxon>Dikarya</taxon>
        <taxon>Ascomycota</taxon>
        <taxon>Pezizomycotina</taxon>
        <taxon>Sordariomycetes</taxon>
        <taxon>Xylariomycetidae</taxon>
        <taxon>Xylariales</taxon>
        <taxon>Xylariaceae</taxon>
        <taxon>Xylaria</taxon>
    </lineage>
</organism>
<dbReference type="EMBL" id="JAPDGR010000098">
    <property type="protein sequence ID" value="KAJ2996355.1"/>
    <property type="molecule type" value="Genomic_DNA"/>
</dbReference>
<keyword evidence="2" id="KW-1185">Reference proteome</keyword>
<sequence length="166" mass="18772">MSPNLGWMSYRQRPLAQSTSGLQRGRFAETANGRVRGAEAKLSPSCRGKLRPSPVDLALVEIGMSKLHRSEGVRLAGDTKIRGHVLGAFRLDTRRVAFQHRSRDTEAPLDKEAHNRRENRAHELQHVHLEYTRPMLGTQTNCRIGLVSVSRYKWLISPKLVPCRAK</sequence>
<comment type="caution">
    <text evidence="1">The sequence shown here is derived from an EMBL/GenBank/DDBJ whole genome shotgun (WGS) entry which is preliminary data.</text>
</comment>
<dbReference type="Proteomes" id="UP001143856">
    <property type="component" value="Unassembled WGS sequence"/>
</dbReference>
<gene>
    <name evidence="1" type="ORF">NUW58_g994</name>
</gene>
<name>A0ACC1PMN9_9PEZI</name>